<name>A0A3M7PEA0_BRAPC</name>
<dbReference type="OrthoDB" id="9314767at2759"/>
<gene>
    <name evidence="1" type="ORF">BpHYR1_042979</name>
</gene>
<organism evidence="1 2">
    <name type="scientific">Brachionus plicatilis</name>
    <name type="common">Marine rotifer</name>
    <name type="synonym">Brachionus muelleri</name>
    <dbReference type="NCBI Taxonomy" id="10195"/>
    <lineage>
        <taxon>Eukaryota</taxon>
        <taxon>Metazoa</taxon>
        <taxon>Spiralia</taxon>
        <taxon>Gnathifera</taxon>
        <taxon>Rotifera</taxon>
        <taxon>Eurotatoria</taxon>
        <taxon>Monogononta</taxon>
        <taxon>Pseudotrocha</taxon>
        <taxon>Ploima</taxon>
        <taxon>Brachionidae</taxon>
        <taxon>Brachionus</taxon>
    </lineage>
</organism>
<accession>A0A3M7PEA0</accession>
<protein>
    <recommendedName>
        <fullName evidence="3">RNA-directed DNA polymerase from mobile element jockey-like</fullName>
    </recommendedName>
</protein>
<comment type="caution">
    <text evidence="1">The sequence shown here is derived from an EMBL/GenBank/DDBJ whole genome shotgun (WGS) entry which is preliminary data.</text>
</comment>
<dbReference type="AlphaFoldDB" id="A0A3M7PEA0"/>
<evidence type="ECO:0000313" key="1">
    <source>
        <dbReference type="EMBL" id="RMZ97054.1"/>
    </source>
</evidence>
<evidence type="ECO:0008006" key="3">
    <source>
        <dbReference type="Google" id="ProtNLM"/>
    </source>
</evidence>
<proteinExistence type="predicted"/>
<reference evidence="1 2" key="1">
    <citation type="journal article" date="2018" name="Sci. Rep.">
        <title>Genomic signatures of local adaptation to the degree of environmental predictability in rotifers.</title>
        <authorList>
            <person name="Franch-Gras L."/>
            <person name="Hahn C."/>
            <person name="Garcia-Roger E.M."/>
            <person name="Carmona M.J."/>
            <person name="Serra M."/>
            <person name="Gomez A."/>
        </authorList>
    </citation>
    <scope>NUCLEOTIDE SEQUENCE [LARGE SCALE GENOMIC DNA]</scope>
    <source>
        <strain evidence="1">HYR1</strain>
    </source>
</reference>
<dbReference type="Proteomes" id="UP000276133">
    <property type="component" value="Unassembled WGS sequence"/>
</dbReference>
<keyword evidence="2" id="KW-1185">Reference proteome</keyword>
<dbReference type="EMBL" id="REGN01011669">
    <property type="protein sequence ID" value="RMZ97054.1"/>
    <property type="molecule type" value="Genomic_DNA"/>
</dbReference>
<sequence length="91" mass="10186">MHFFTNRVSTMWNQLPNSIVNASSLNIFKARLDFWHREEENKKKLGSGANNIAGTLAVTVERFIGALVQVLACGFTRSKFITSTTIVVVIK</sequence>
<evidence type="ECO:0000313" key="2">
    <source>
        <dbReference type="Proteomes" id="UP000276133"/>
    </source>
</evidence>